<keyword evidence="4" id="KW-1185">Reference proteome</keyword>
<feature type="domain" description="RNA-binding S4" evidence="2">
    <location>
        <begin position="12"/>
        <end position="75"/>
    </location>
</feature>
<dbReference type="InterPro" id="IPR036986">
    <property type="entry name" value="S4_RNA-bd_sf"/>
</dbReference>
<name>A0A6P1YPG2_9HYPH</name>
<sequence length="103" mass="11315">MATFPTPPTERQRLDQWLWHARCVRSRTSATALVRAGHVRLNGTRITSPGHSIRLEDVVTVALDARVRVLRVTGFTQRRGDAKTAATTYVEIGASNPPGSHAN</sequence>
<dbReference type="Gene3D" id="3.10.290.10">
    <property type="entry name" value="RNA-binding S4 domain"/>
    <property type="match status" value="1"/>
</dbReference>
<dbReference type="SMART" id="SM00363">
    <property type="entry name" value="S4"/>
    <property type="match status" value="1"/>
</dbReference>
<dbReference type="KEGG" id="apra:G3A50_14600"/>
<dbReference type="InterPro" id="IPR002942">
    <property type="entry name" value="S4_RNA-bd"/>
</dbReference>
<evidence type="ECO:0000313" key="4">
    <source>
        <dbReference type="Proteomes" id="UP000464751"/>
    </source>
</evidence>
<accession>A0A6P1YPG2</accession>
<dbReference type="AlphaFoldDB" id="A0A6P1YPG2"/>
<proteinExistence type="predicted"/>
<dbReference type="EMBL" id="CP048630">
    <property type="protein sequence ID" value="QIB34800.1"/>
    <property type="molecule type" value="Genomic_DNA"/>
</dbReference>
<gene>
    <name evidence="3" type="ORF">G3A50_14600</name>
</gene>
<reference evidence="3 4" key="1">
    <citation type="submission" date="2020-02" db="EMBL/GenBank/DDBJ databases">
        <authorList>
            <person name="Li G."/>
        </authorList>
    </citation>
    <scope>NUCLEOTIDE SEQUENCE [LARGE SCALE GENOMIC DNA]</scope>
    <source>
        <strain evidence="3 4">DSM 102029</strain>
    </source>
</reference>
<protein>
    <submittedName>
        <fullName evidence="3">RNA-binding protein</fullName>
    </submittedName>
</protein>
<dbReference type="PROSITE" id="PS50889">
    <property type="entry name" value="S4"/>
    <property type="match status" value="1"/>
</dbReference>
<evidence type="ECO:0000259" key="2">
    <source>
        <dbReference type="SMART" id="SM00363"/>
    </source>
</evidence>
<dbReference type="RefSeq" id="WP_163075945.1">
    <property type="nucleotide sequence ID" value="NZ_CP048630.1"/>
</dbReference>
<dbReference type="Proteomes" id="UP000464751">
    <property type="component" value="Chromosome"/>
</dbReference>
<dbReference type="CDD" id="cd00165">
    <property type="entry name" value="S4"/>
    <property type="match status" value="1"/>
</dbReference>
<evidence type="ECO:0000256" key="1">
    <source>
        <dbReference type="PROSITE-ProRule" id="PRU00182"/>
    </source>
</evidence>
<dbReference type="GO" id="GO:0003723">
    <property type="term" value="F:RNA binding"/>
    <property type="evidence" value="ECO:0007669"/>
    <property type="project" value="UniProtKB-KW"/>
</dbReference>
<keyword evidence="1" id="KW-0694">RNA-binding</keyword>
<organism evidence="3 4">
    <name type="scientific">Ancylobacter pratisalsi</name>
    <dbReference type="NCBI Taxonomy" id="1745854"/>
    <lineage>
        <taxon>Bacteria</taxon>
        <taxon>Pseudomonadati</taxon>
        <taxon>Pseudomonadota</taxon>
        <taxon>Alphaproteobacteria</taxon>
        <taxon>Hyphomicrobiales</taxon>
        <taxon>Xanthobacteraceae</taxon>
        <taxon>Ancylobacter</taxon>
    </lineage>
</organism>
<dbReference type="Pfam" id="PF01479">
    <property type="entry name" value="S4"/>
    <property type="match status" value="1"/>
</dbReference>
<evidence type="ECO:0000313" key="3">
    <source>
        <dbReference type="EMBL" id="QIB34800.1"/>
    </source>
</evidence>
<dbReference type="SUPFAM" id="SSF55174">
    <property type="entry name" value="Alpha-L RNA-binding motif"/>
    <property type="match status" value="1"/>
</dbReference>